<name>A0A8H3IP24_9LECA</name>
<dbReference type="OrthoDB" id="17560at2759"/>
<dbReference type="InterPro" id="IPR002925">
    <property type="entry name" value="Dienelactn_hydro"/>
</dbReference>
<dbReference type="Pfam" id="PF01738">
    <property type="entry name" value="DLH"/>
    <property type="match status" value="1"/>
</dbReference>
<sequence length="271" mass="29898">MACCIIPPGQEVHTTTPAGRTIVIPPDVETYVTFPPAIPESSASDTQKPRYARSLLLLSDAHGIHLPSTQHIADRFAHTLHCPVIVPDQFHGSPHPLIKPPDFDNDLAMRELPVKHNPDSVDPILTHVLEWMQRSPEHEKGGLGGVSNIGGIGYCFGARFIIRLLSQHQISAAVINHPSFHTSEELNALNGSSGPLAFYAAETDEIFTEEKRREMENVLKGNGVRWMETVFGGVEHGFSIRGDDNVPEVRFAKNQAFTGAVVWFEEFLPSE</sequence>
<keyword evidence="3" id="KW-1185">Reference proteome</keyword>
<evidence type="ECO:0000313" key="3">
    <source>
        <dbReference type="Proteomes" id="UP000664521"/>
    </source>
</evidence>
<proteinExistence type="predicted"/>
<dbReference type="Gene3D" id="3.40.50.1820">
    <property type="entry name" value="alpha/beta hydrolase"/>
    <property type="match status" value="1"/>
</dbReference>
<dbReference type="EMBL" id="CAJPDS010000026">
    <property type="protein sequence ID" value="CAF9920739.1"/>
    <property type="molecule type" value="Genomic_DNA"/>
</dbReference>
<evidence type="ECO:0000259" key="1">
    <source>
        <dbReference type="Pfam" id="PF01738"/>
    </source>
</evidence>
<dbReference type="Proteomes" id="UP000664521">
    <property type="component" value="Unassembled WGS sequence"/>
</dbReference>
<protein>
    <recommendedName>
        <fullName evidence="1">Dienelactone hydrolase domain-containing protein</fullName>
    </recommendedName>
</protein>
<dbReference type="SUPFAM" id="SSF53474">
    <property type="entry name" value="alpha/beta-Hydrolases"/>
    <property type="match status" value="1"/>
</dbReference>
<gene>
    <name evidence="2" type="ORF">HETSPECPRED_004348</name>
</gene>
<organism evidence="2 3">
    <name type="scientific">Heterodermia speciosa</name>
    <dbReference type="NCBI Taxonomy" id="116794"/>
    <lineage>
        <taxon>Eukaryota</taxon>
        <taxon>Fungi</taxon>
        <taxon>Dikarya</taxon>
        <taxon>Ascomycota</taxon>
        <taxon>Pezizomycotina</taxon>
        <taxon>Lecanoromycetes</taxon>
        <taxon>OSLEUM clade</taxon>
        <taxon>Lecanoromycetidae</taxon>
        <taxon>Caliciales</taxon>
        <taxon>Physciaceae</taxon>
        <taxon>Heterodermia</taxon>
    </lineage>
</organism>
<dbReference type="GO" id="GO:0016787">
    <property type="term" value="F:hydrolase activity"/>
    <property type="evidence" value="ECO:0007669"/>
    <property type="project" value="InterPro"/>
</dbReference>
<dbReference type="PANTHER" id="PTHR17630:SF44">
    <property type="entry name" value="PROTEIN AIM2"/>
    <property type="match status" value="1"/>
</dbReference>
<accession>A0A8H3IP24</accession>
<dbReference type="InterPro" id="IPR029058">
    <property type="entry name" value="AB_hydrolase_fold"/>
</dbReference>
<feature type="domain" description="Dienelactone hydrolase" evidence="1">
    <location>
        <begin position="53"/>
        <end position="267"/>
    </location>
</feature>
<dbReference type="AlphaFoldDB" id="A0A8H3IP24"/>
<evidence type="ECO:0000313" key="2">
    <source>
        <dbReference type="EMBL" id="CAF9920739.1"/>
    </source>
</evidence>
<comment type="caution">
    <text evidence="2">The sequence shown here is derived from an EMBL/GenBank/DDBJ whole genome shotgun (WGS) entry which is preliminary data.</text>
</comment>
<dbReference type="PANTHER" id="PTHR17630">
    <property type="entry name" value="DIENELACTONE HYDROLASE"/>
    <property type="match status" value="1"/>
</dbReference>
<reference evidence="2" key="1">
    <citation type="submission" date="2021-03" db="EMBL/GenBank/DDBJ databases">
        <authorList>
            <person name="Tagirdzhanova G."/>
        </authorList>
    </citation>
    <scope>NUCLEOTIDE SEQUENCE</scope>
</reference>